<feature type="region of interest" description="Disordered" evidence="1">
    <location>
        <begin position="1"/>
        <end position="32"/>
    </location>
</feature>
<evidence type="ECO:0000256" key="1">
    <source>
        <dbReference type="SAM" id="MobiDB-lite"/>
    </source>
</evidence>
<evidence type="ECO:0000259" key="2">
    <source>
        <dbReference type="Pfam" id="PF03413"/>
    </source>
</evidence>
<accession>A0A327KYI5</accession>
<keyword evidence="4" id="KW-1185">Reference proteome</keyword>
<dbReference type="InterPro" id="IPR025711">
    <property type="entry name" value="PepSY"/>
</dbReference>
<gene>
    <name evidence="3" type="ORF">CH341_15940</name>
</gene>
<dbReference type="Pfam" id="PF03413">
    <property type="entry name" value="PepSY"/>
    <property type="match status" value="1"/>
</dbReference>
<dbReference type="EMBL" id="NPEX01000105">
    <property type="protein sequence ID" value="RAI43117.1"/>
    <property type="molecule type" value="Genomic_DNA"/>
</dbReference>
<comment type="caution">
    <text evidence="3">The sequence shown here is derived from an EMBL/GenBank/DDBJ whole genome shotgun (WGS) entry which is preliminary data.</text>
</comment>
<feature type="region of interest" description="Disordered" evidence="1">
    <location>
        <begin position="55"/>
        <end position="92"/>
    </location>
</feature>
<evidence type="ECO:0000313" key="3">
    <source>
        <dbReference type="EMBL" id="RAI43117.1"/>
    </source>
</evidence>
<reference evidence="3 4" key="1">
    <citation type="submission" date="2017-07" db="EMBL/GenBank/DDBJ databases">
        <title>Draft Genome Sequences of Select Purple Nonsulfur Bacteria.</title>
        <authorList>
            <person name="Lasarre B."/>
            <person name="Mckinlay J.B."/>
        </authorList>
    </citation>
    <scope>NUCLEOTIDE SEQUENCE [LARGE SCALE GENOMIC DNA]</scope>
    <source>
        <strain evidence="3 4">DSM 5909</strain>
    </source>
</reference>
<feature type="domain" description="PepSY" evidence="2">
    <location>
        <begin position="108"/>
        <end position="160"/>
    </location>
</feature>
<proteinExistence type="predicted"/>
<evidence type="ECO:0000313" key="4">
    <source>
        <dbReference type="Proteomes" id="UP000249130"/>
    </source>
</evidence>
<dbReference type="Gene3D" id="3.10.450.40">
    <property type="match status" value="1"/>
</dbReference>
<organism evidence="3 4">
    <name type="scientific">Rhodoplanes roseus</name>
    <dbReference type="NCBI Taxonomy" id="29409"/>
    <lineage>
        <taxon>Bacteria</taxon>
        <taxon>Pseudomonadati</taxon>
        <taxon>Pseudomonadota</taxon>
        <taxon>Alphaproteobacteria</taxon>
        <taxon>Hyphomicrobiales</taxon>
        <taxon>Nitrobacteraceae</taxon>
        <taxon>Rhodoplanes</taxon>
    </lineage>
</organism>
<sequence length="166" mass="17981">MLPDRRQESHRGPDAGLTRPVRRLSGRRAENDSMTIARRSLLLAGLAVLTGTSPPISPALAQRGEGPPWGGGPPPWAGGGRGEGRRRRRHRGDHDCALKALAEGRAKPLSEILPIVEKELGGQAIDVELEHCQGRIVYEVKVLRPDGRLVEAEVDAMTGKRIEDGD</sequence>
<dbReference type="OrthoDB" id="8478748at2"/>
<name>A0A327KYI5_9BRAD</name>
<dbReference type="Proteomes" id="UP000249130">
    <property type="component" value="Unassembled WGS sequence"/>
</dbReference>
<protein>
    <recommendedName>
        <fullName evidence="2">PepSY domain-containing protein</fullName>
    </recommendedName>
</protein>
<dbReference type="AlphaFoldDB" id="A0A327KYI5"/>
<feature type="compositionally biased region" description="Basic and acidic residues" evidence="1">
    <location>
        <begin position="1"/>
        <end position="13"/>
    </location>
</feature>